<keyword evidence="1" id="KW-0175">Coiled coil</keyword>
<evidence type="ECO:0000256" key="1">
    <source>
        <dbReference type="SAM" id="Coils"/>
    </source>
</evidence>
<keyword evidence="3" id="KW-1185">Reference proteome</keyword>
<evidence type="ECO:0000313" key="3">
    <source>
        <dbReference type="Proteomes" id="UP000070107"/>
    </source>
</evidence>
<dbReference type="OrthoDB" id="7605006at2"/>
<dbReference type="STRING" id="1494590.ATN84_01980"/>
<gene>
    <name evidence="2" type="ORF">ATN84_01980</name>
</gene>
<comment type="caution">
    <text evidence="2">The sequence shown here is derived from an EMBL/GenBank/DDBJ whole genome shotgun (WGS) entry which is preliminary data.</text>
</comment>
<sequence length="363" mass="42785">MPLERQGHIRRVTPRFERFLEEEMGAVSLDNDGDSEERPDYVCLRGLLAVEIKSLEESADERIENVIGPERQKEDWPIFYGRVGSDALLKNLPEADRERLSKALTERAIRAIRRSIAKANNQLKQHTMRTGGRNIVRLLMIINEDFPEYSPKLVQYAVWKEIRRQTEGGQVRNRDIDCVVYISERHAALIENQQVVPLLSLHCPPMFNHPWKARLIELLLNRWAAWNDVPREHAPEINVGDFESVDHIPDCMPRHEAWRRYYRRNRYMADWTAEQLRDHLDGLIVRQQLFLGRNPPLTVPQELKMKSWAAFTHTIEEYNLRGLPMNTFQEDARLRLDSVIARLEYPKEVKNWLRNQFGLDMHV</sequence>
<accession>A0A135HZH1</accession>
<dbReference type="EMBL" id="LNTU01000001">
    <property type="protein sequence ID" value="KXF78587.1"/>
    <property type="molecule type" value="Genomic_DNA"/>
</dbReference>
<protein>
    <submittedName>
        <fullName evidence="2">Uncharacterized protein</fullName>
    </submittedName>
</protein>
<dbReference type="Proteomes" id="UP000070107">
    <property type="component" value="Unassembled WGS sequence"/>
</dbReference>
<reference evidence="2 3" key="1">
    <citation type="submission" date="2015-11" db="EMBL/GenBank/DDBJ databases">
        <title>Draft genome sequence of Paramesorhizobium deserti A-3-E, a strain highly resistant to diverse beta-lactam antibiotics.</title>
        <authorList>
            <person name="Lv R."/>
            <person name="Yang X."/>
            <person name="Fang N."/>
            <person name="Guo J."/>
            <person name="Luo X."/>
            <person name="Peng F."/>
            <person name="Yang R."/>
            <person name="Cui Y."/>
            <person name="Fang C."/>
            <person name="Song Y."/>
        </authorList>
    </citation>
    <scope>NUCLEOTIDE SEQUENCE [LARGE SCALE GENOMIC DNA]</scope>
    <source>
        <strain evidence="2 3">A-3-E</strain>
    </source>
</reference>
<dbReference type="AlphaFoldDB" id="A0A135HZH1"/>
<feature type="coiled-coil region" evidence="1">
    <location>
        <begin position="102"/>
        <end position="129"/>
    </location>
</feature>
<organism evidence="2 3">
    <name type="scientific">Paramesorhizobium deserti</name>
    <dbReference type="NCBI Taxonomy" id="1494590"/>
    <lineage>
        <taxon>Bacteria</taxon>
        <taxon>Pseudomonadati</taxon>
        <taxon>Pseudomonadota</taxon>
        <taxon>Alphaproteobacteria</taxon>
        <taxon>Hyphomicrobiales</taxon>
        <taxon>Phyllobacteriaceae</taxon>
        <taxon>Paramesorhizobium</taxon>
    </lineage>
</organism>
<evidence type="ECO:0000313" key="2">
    <source>
        <dbReference type="EMBL" id="KXF78587.1"/>
    </source>
</evidence>
<proteinExistence type="predicted"/>
<name>A0A135HZH1_9HYPH</name>
<dbReference type="RefSeq" id="WP_068879855.1">
    <property type="nucleotide sequence ID" value="NZ_LNTU01000001.1"/>
</dbReference>